<evidence type="ECO:0000259" key="2">
    <source>
        <dbReference type="Pfam" id="PF00582"/>
    </source>
</evidence>
<evidence type="ECO:0000313" key="5">
    <source>
        <dbReference type="EMBL" id="QCQ74191.1"/>
    </source>
</evidence>
<gene>
    <name evidence="3" type="primary">uspA</name>
    <name evidence="3" type="ordered locus">HFX_1853</name>
    <name evidence="4" type="ORF">C439_11068</name>
    <name evidence="5" type="ORF">E6P09_02425</name>
</gene>
<dbReference type="PANTHER" id="PTHR46268:SF6">
    <property type="entry name" value="UNIVERSAL STRESS PROTEIN UP12"/>
    <property type="match status" value="1"/>
</dbReference>
<dbReference type="Proteomes" id="UP000011603">
    <property type="component" value="Unassembled WGS sequence"/>
</dbReference>
<proteinExistence type="inferred from homology"/>
<evidence type="ECO:0000256" key="1">
    <source>
        <dbReference type="ARBA" id="ARBA00008791"/>
    </source>
</evidence>
<dbReference type="Pfam" id="PF00582">
    <property type="entry name" value="Usp"/>
    <property type="match status" value="1"/>
</dbReference>
<dbReference type="Proteomes" id="UP000299011">
    <property type="component" value="Chromosome"/>
</dbReference>
<dbReference type="OrthoDB" id="307404at2157"/>
<dbReference type="EMBL" id="AOLO01000009">
    <property type="protein sequence ID" value="ELZ99871.1"/>
    <property type="molecule type" value="Genomic_DNA"/>
</dbReference>
<dbReference type="InterPro" id="IPR006016">
    <property type="entry name" value="UspA"/>
</dbReference>
<name>I3R5P1_HALMT</name>
<dbReference type="Gene3D" id="3.40.50.620">
    <property type="entry name" value="HUPs"/>
    <property type="match status" value="1"/>
</dbReference>
<comment type="similarity">
    <text evidence="1">Belongs to the universal stress protein A family.</text>
</comment>
<dbReference type="Proteomes" id="UP000006469">
    <property type="component" value="Chromosome"/>
</dbReference>
<protein>
    <submittedName>
        <fullName evidence="5">Universal stress protein</fullName>
    </submittedName>
    <submittedName>
        <fullName evidence="3">UpsA domain-containing protein</fullName>
    </submittedName>
</protein>
<dbReference type="SUPFAM" id="SSF52402">
    <property type="entry name" value="Adenine nucleotide alpha hydrolases-like"/>
    <property type="match status" value="1"/>
</dbReference>
<dbReference type="HOGENOM" id="CLU_049301_19_1_2"/>
<reference evidence="3" key="1">
    <citation type="journal article" date="2012" name="Appl. Environ. Microbiol.">
        <title>Identification of the haloarchaeal phasin (PhaP) that functions in polyhydroxyalkanoate accumulation and granule formation in Haloferax mediterranei.</title>
        <authorList>
            <person name="Cai S."/>
            <person name="Cai L."/>
            <person name="Liu H."/>
            <person name="Liu X."/>
            <person name="Han J."/>
            <person name="Zhou J."/>
            <person name="Xiang H."/>
        </authorList>
    </citation>
    <scope>NUCLEOTIDE SEQUENCE</scope>
    <source>
        <strain evidence="3">CGMCC 1.2087</strain>
    </source>
</reference>
<dbReference type="AlphaFoldDB" id="I3R5P1"/>
<dbReference type="CDD" id="cd00293">
    <property type="entry name" value="USP-like"/>
    <property type="match status" value="1"/>
</dbReference>
<dbReference type="PaxDb" id="523841-HFX_1853"/>
<evidence type="ECO:0000313" key="7">
    <source>
        <dbReference type="Proteomes" id="UP000011603"/>
    </source>
</evidence>
<reference evidence="3 6" key="2">
    <citation type="journal article" date="2012" name="J. Bacteriol.">
        <title>Complete genome sequence of the metabolically versatile halophilic archaeon Haloferax mediterranei, a poly(3-hydroxybutyrate-co-3-hydroxyvalerate) producer.</title>
        <authorList>
            <person name="Han J."/>
            <person name="Zhang F."/>
            <person name="Hou J."/>
            <person name="Liu X."/>
            <person name="Li M."/>
            <person name="Liu H."/>
            <person name="Cai L."/>
            <person name="Zhang B."/>
            <person name="Chen Y."/>
            <person name="Zhou J."/>
            <person name="Hu S."/>
            <person name="Xiang H."/>
        </authorList>
    </citation>
    <scope>NUCLEOTIDE SEQUENCE [LARGE SCALE GENOMIC DNA]</scope>
    <source>
        <strain evidence="6">ATCC 33500 / DSM 1411 / JCM 8866 / NBRC 14739 / NCIMB 2177 / R-4</strain>
        <strain evidence="3">CGMCC 1.2087</strain>
    </source>
</reference>
<dbReference type="EMBL" id="CP039139">
    <property type="protein sequence ID" value="QCQ74191.1"/>
    <property type="molecule type" value="Genomic_DNA"/>
</dbReference>
<dbReference type="PATRIC" id="fig|523841.21.peg.2237"/>
<dbReference type="RefSeq" id="WP_004059171.1">
    <property type="nucleotide sequence ID" value="NC_017941.2"/>
</dbReference>
<reference evidence="5 8" key="5">
    <citation type="submission" date="2019-04" db="EMBL/GenBank/DDBJ databases">
        <title>Methylomes of two halophilic Archaea, Haloarcula marismortui and Haloferax mediterranei.</title>
        <authorList>
            <person name="DasSarma S."/>
            <person name="DasSarma P."/>
            <person name="DasSarma S."/>
            <person name="Fomenkov A."/>
            <person name="Vincze T."/>
            <person name="Anton B.P."/>
            <person name="Roberts R.J."/>
        </authorList>
    </citation>
    <scope>NUCLEOTIDE SEQUENCE [LARGE SCALE GENOMIC DNA]</scope>
    <source>
        <strain evidence="5">ATCC 33500</strain>
        <strain evidence="8">ATCC 33500 / DSM 1411 / JCM 8866 / NBRC 14739 / NCIMB 2177 / R-4</strain>
    </source>
</reference>
<reference evidence="3" key="4">
    <citation type="submission" date="2014-05" db="EMBL/GenBank/DDBJ databases">
        <authorList>
            <person name="Wang L."/>
            <person name="Yang H."/>
            <person name="Xiang H."/>
        </authorList>
    </citation>
    <scope>NUCLEOTIDE SEQUENCE</scope>
    <source>
        <strain evidence="3">CGMCC 1.2087</strain>
    </source>
</reference>
<dbReference type="KEGG" id="hme:HFX_1853"/>
<dbReference type="GeneID" id="40155236"/>
<reference evidence="4 7" key="3">
    <citation type="journal article" date="2014" name="PLoS Genet.">
        <title>Phylogenetically driven sequencing of extremely halophilic archaea reveals strategies for static and dynamic osmo-response.</title>
        <authorList>
            <person name="Becker E.A."/>
            <person name="Seitzer P.M."/>
            <person name="Tritt A."/>
            <person name="Larsen D."/>
            <person name="Krusor M."/>
            <person name="Yao A.I."/>
            <person name="Wu D."/>
            <person name="Madern D."/>
            <person name="Eisen J.A."/>
            <person name="Darling A.E."/>
            <person name="Facciotti M.T."/>
        </authorList>
    </citation>
    <scope>NUCLEOTIDE SEQUENCE [LARGE SCALE GENOMIC DNA]</scope>
    <source>
        <strain evidence="4">ATCC 33500</strain>
        <strain evidence="7">ATCC 33500 / DSM 1411 / JCM 8866 / NBRC 14739 / NCIMB 2177 / R-4</strain>
    </source>
</reference>
<dbReference type="PANTHER" id="PTHR46268">
    <property type="entry name" value="STRESS RESPONSE PROTEIN NHAX"/>
    <property type="match status" value="1"/>
</dbReference>
<sequence>MTILAAIGEEQHSQHVVSVAYDLAETYGETLVALHVVPKEEFNEHKEAIRATPGYAHFSLDQEESSGAEFAQRVVEESLDDFDRDTVEPRGRVGTPADKILAEAEYIDARFVVIGAKHRSPVGKALFGSTAQKVLLNSDYPTVTTADN</sequence>
<keyword evidence="7" id="KW-1185">Reference proteome</keyword>
<evidence type="ECO:0000313" key="3">
    <source>
        <dbReference type="EMBL" id="AFK19551.1"/>
    </source>
</evidence>
<dbReference type="EMBL" id="CP001868">
    <property type="protein sequence ID" value="AFK19551.1"/>
    <property type="molecule type" value="Genomic_DNA"/>
</dbReference>
<dbReference type="STRING" id="523841.HFX_1853"/>
<feature type="domain" description="UspA" evidence="2">
    <location>
        <begin position="2"/>
        <end position="143"/>
    </location>
</feature>
<evidence type="ECO:0000313" key="8">
    <source>
        <dbReference type="Proteomes" id="UP000299011"/>
    </source>
</evidence>
<evidence type="ECO:0000313" key="4">
    <source>
        <dbReference type="EMBL" id="ELZ99871.1"/>
    </source>
</evidence>
<accession>I3R5P1</accession>
<dbReference type="InterPro" id="IPR014729">
    <property type="entry name" value="Rossmann-like_a/b/a_fold"/>
</dbReference>
<evidence type="ECO:0000313" key="6">
    <source>
        <dbReference type="Proteomes" id="UP000006469"/>
    </source>
</evidence>
<dbReference type="eggNOG" id="arCOG03050">
    <property type="taxonomic scope" value="Archaea"/>
</dbReference>
<organism evidence="3 6">
    <name type="scientific">Haloferax mediterranei (strain ATCC 33500 / DSM 1411 / JCM 8866 / NBRC 14739 / NCIMB 2177 / R-4)</name>
    <name type="common">Halobacterium mediterranei</name>
    <dbReference type="NCBI Taxonomy" id="523841"/>
    <lineage>
        <taxon>Archaea</taxon>
        <taxon>Methanobacteriati</taxon>
        <taxon>Methanobacteriota</taxon>
        <taxon>Stenosarchaea group</taxon>
        <taxon>Halobacteria</taxon>
        <taxon>Halobacteriales</taxon>
        <taxon>Haloferacaceae</taxon>
        <taxon>Haloferax</taxon>
    </lineage>
</organism>